<proteinExistence type="predicted"/>
<keyword evidence="2" id="KW-1185">Reference proteome</keyword>
<dbReference type="AlphaFoldDB" id="A0AAN8CIX4"/>
<organism evidence="1 2">
    <name type="scientific">Champsocephalus esox</name>
    <name type="common">pike icefish</name>
    <dbReference type="NCBI Taxonomy" id="159716"/>
    <lineage>
        <taxon>Eukaryota</taxon>
        <taxon>Metazoa</taxon>
        <taxon>Chordata</taxon>
        <taxon>Craniata</taxon>
        <taxon>Vertebrata</taxon>
        <taxon>Euteleostomi</taxon>
        <taxon>Actinopterygii</taxon>
        <taxon>Neopterygii</taxon>
        <taxon>Teleostei</taxon>
        <taxon>Neoteleostei</taxon>
        <taxon>Acanthomorphata</taxon>
        <taxon>Eupercaria</taxon>
        <taxon>Perciformes</taxon>
        <taxon>Notothenioidei</taxon>
        <taxon>Channichthyidae</taxon>
        <taxon>Champsocephalus</taxon>
    </lineage>
</organism>
<reference evidence="1 2" key="1">
    <citation type="journal article" date="2023" name="Mol. Biol. Evol.">
        <title>Genomics of Secondarily Temperate Adaptation in the Only Non-Antarctic Icefish.</title>
        <authorList>
            <person name="Rivera-Colon A.G."/>
            <person name="Rayamajhi N."/>
            <person name="Minhas B.F."/>
            <person name="Madrigal G."/>
            <person name="Bilyk K.T."/>
            <person name="Yoon V."/>
            <person name="Hune M."/>
            <person name="Gregory S."/>
            <person name="Cheng C.H.C."/>
            <person name="Catchen J.M."/>
        </authorList>
    </citation>
    <scope>NUCLEOTIDE SEQUENCE [LARGE SCALE GENOMIC DNA]</scope>
    <source>
        <strain evidence="1">JC2023a</strain>
    </source>
</reference>
<comment type="caution">
    <text evidence="1">The sequence shown here is derived from an EMBL/GenBank/DDBJ whole genome shotgun (WGS) entry which is preliminary data.</text>
</comment>
<accession>A0AAN8CIX4</accession>
<dbReference type="Proteomes" id="UP001335648">
    <property type="component" value="Unassembled WGS sequence"/>
</dbReference>
<evidence type="ECO:0000313" key="2">
    <source>
        <dbReference type="Proteomes" id="UP001335648"/>
    </source>
</evidence>
<protein>
    <submittedName>
        <fullName evidence="1">Uncharacterized protein</fullName>
    </submittedName>
</protein>
<evidence type="ECO:0000313" key="1">
    <source>
        <dbReference type="EMBL" id="KAK5904557.1"/>
    </source>
</evidence>
<sequence>MSLRLYSSRGWAVYLICPVMDERRCRKEGVFGQGPGGPVGDPVPAFQYPITGMCRDAPARDDCASLTGLQQQHLHSPLR</sequence>
<gene>
    <name evidence="1" type="ORF">CesoFtcFv8_006107</name>
</gene>
<name>A0AAN8CIX4_9TELE</name>
<dbReference type="EMBL" id="JAULUE010002050">
    <property type="protein sequence ID" value="KAK5904557.1"/>
    <property type="molecule type" value="Genomic_DNA"/>
</dbReference>